<reference evidence="2 4" key="1">
    <citation type="journal article" date="2017" name="Nat. Microbiol.">
        <title>Natural product diversity associated with the nematode symbionts Photorhabdus and Xenorhabdus.</title>
        <authorList>
            <person name="Tobias N.J."/>
            <person name="Wolff H."/>
            <person name="Djahanschiri B."/>
            <person name="Grundmann F."/>
            <person name="Kronenwerth M."/>
            <person name="Shi Y.M."/>
            <person name="Simonyi S."/>
            <person name="Grun P."/>
            <person name="Shapiro-Ilan D."/>
            <person name="Pidot S.J."/>
            <person name="Stinear T.P."/>
            <person name="Ebersberger I."/>
            <person name="Bode H.B."/>
        </authorList>
    </citation>
    <scope>NUCLEOTIDE SEQUENCE [LARGE SCALE GENOMIC DNA]</scope>
    <source>
        <strain evidence="2 4">DSM 17903</strain>
    </source>
</reference>
<protein>
    <submittedName>
        <fullName evidence="2">Uncharacterized protein</fullName>
    </submittedName>
</protein>
<dbReference type="AlphaFoldDB" id="A0A2G0Q182"/>
<organism evidence="2 4">
    <name type="scientific">Xenorhabdus hominickii</name>
    <dbReference type="NCBI Taxonomy" id="351679"/>
    <lineage>
        <taxon>Bacteria</taxon>
        <taxon>Pseudomonadati</taxon>
        <taxon>Pseudomonadota</taxon>
        <taxon>Gammaproteobacteria</taxon>
        <taxon>Enterobacterales</taxon>
        <taxon>Morganellaceae</taxon>
        <taxon>Xenorhabdus</taxon>
    </lineage>
</organism>
<evidence type="ECO:0000313" key="3">
    <source>
        <dbReference type="EMBL" id="PHM53760.1"/>
    </source>
</evidence>
<evidence type="ECO:0000313" key="1">
    <source>
        <dbReference type="EMBL" id="PHM52006.1"/>
    </source>
</evidence>
<sequence length="48" mass="5713">MSEDTLLSIMVSLSVLSRQQAAFNYFQIRTLHFLSLYHRFLKIETSIY</sequence>
<dbReference type="Proteomes" id="UP000225433">
    <property type="component" value="Unassembled WGS sequence"/>
</dbReference>
<dbReference type="EMBL" id="NJAI01000011">
    <property type="protein sequence ID" value="PHM52006.1"/>
    <property type="molecule type" value="Genomic_DNA"/>
</dbReference>
<evidence type="ECO:0000313" key="4">
    <source>
        <dbReference type="Proteomes" id="UP000225433"/>
    </source>
</evidence>
<proteinExistence type="predicted"/>
<dbReference type="EMBL" id="NJAI01000006">
    <property type="protein sequence ID" value="PHM53760.1"/>
    <property type="molecule type" value="Genomic_DNA"/>
</dbReference>
<dbReference type="EMBL" id="NJAI01000007">
    <property type="protein sequence ID" value="PHM52966.1"/>
    <property type="molecule type" value="Genomic_DNA"/>
</dbReference>
<gene>
    <name evidence="3" type="ORF">Xhom_03761</name>
    <name evidence="2" type="ORF">Xhom_03848</name>
    <name evidence="1" type="ORF">Xhom_04655</name>
</gene>
<accession>A0A2G0Q182</accession>
<comment type="caution">
    <text evidence="2">The sequence shown here is derived from an EMBL/GenBank/DDBJ whole genome shotgun (WGS) entry which is preliminary data.</text>
</comment>
<evidence type="ECO:0000313" key="2">
    <source>
        <dbReference type="EMBL" id="PHM52966.1"/>
    </source>
</evidence>
<name>A0A2G0Q182_XENHO</name>